<reference evidence="1 2" key="1">
    <citation type="submission" date="2016-10" db="EMBL/GenBank/DDBJ databases">
        <authorList>
            <person name="de Groot N.N."/>
        </authorList>
    </citation>
    <scope>NUCLEOTIDE SEQUENCE [LARGE SCALE GENOMIC DNA]</scope>
    <source>
        <strain evidence="1 2">DSM 15019</strain>
    </source>
</reference>
<dbReference type="RefSeq" id="WP_157546964.1">
    <property type="nucleotide sequence ID" value="NZ_LT629770.1"/>
</dbReference>
<dbReference type="GeneID" id="43327315"/>
<dbReference type="Proteomes" id="UP000182126">
    <property type="component" value="Chromosome I"/>
</dbReference>
<dbReference type="EMBL" id="LT629770">
    <property type="protein sequence ID" value="SDR83128.1"/>
    <property type="molecule type" value="Genomic_DNA"/>
</dbReference>
<protein>
    <submittedName>
        <fullName evidence="1">Uncharacterized protein</fullName>
    </submittedName>
</protein>
<organism evidence="1 2">
    <name type="scientific">Microbacterium paraoxydans</name>
    <dbReference type="NCBI Taxonomy" id="199592"/>
    <lineage>
        <taxon>Bacteria</taxon>
        <taxon>Bacillati</taxon>
        <taxon>Actinomycetota</taxon>
        <taxon>Actinomycetes</taxon>
        <taxon>Micrococcales</taxon>
        <taxon>Microbacteriaceae</taxon>
        <taxon>Microbacterium</taxon>
    </lineage>
</organism>
<sequence>MNQHPESTATTGKHETVEELIRYAARVFEANSVAYPPAKMSKLIRAMHRANGNVRGVINTYVARSLEKLSWAGFELYTATGVADPTGARAAQNVDRERSAR</sequence>
<dbReference type="AlphaFoldDB" id="A0A1H1M8P2"/>
<proteinExistence type="predicted"/>
<name>A0A1H1M8P2_9MICO</name>
<gene>
    <name evidence="1" type="ORF">SAMN04489809_0433</name>
</gene>
<accession>A0A1H1M8P2</accession>
<evidence type="ECO:0000313" key="1">
    <source>
        <dbReference type="EMBL" id="SDR83128.1"/>
    </source>
</evidence>
<evidence type="ECO:0000313" key="2">
    <source>
        <dbReference type="Proteomes" id="UP000182126"/>
    </source>
</evidence>